<dbReference type="RefSeq" id="WP_135089059.1">
    <property type="nucleotide sequence ID" value="NZ_JALRMX010000001.1"/>
</dbReference>
<accession>A0AAW9JZJ8</accession>
<comment type="caution">
    <text evidence="1">The sequence shown here is derived from an EMBL/GenBank/DDBJ whole genome shotgun (WGS) entry which is preliminary data.</text>
</comment>
<sequence>MGTKNKEINTIDIELLEMELENEIKDSENVEEYRKIIRAALGIWLKNLKNGTIKLNSVSDLKVLIEADTMLKNLEDK</sequence>
<protein>
    <submittedName>
        <fullName evidence="1">Uncharacterized protein</fullName>
    </submittedName>
</protein>
<evidence type="ECO:0000313" key="2">
    <source>
        <dbReference type="Proteomes" id="UP001290462"/>
    </source>
</evidence>
<dbReference type="Proteomes" id="UP001290462">
    <property type="component" value="Unassembled WGS sequence"/>
</dbReference>
<reference evidence="1" key="1">
    <citation type="submission" date="2023-08" db="EMBL/GenBank/DDBJ databases">
        <title>Genomic characterization of piscicolin 126 produced by Carnobacterium maltaromaticum CM22 strain isolated from salmon (Salmo salar).</title>
        <authorList>
            <person name="Gonzalez-Gragera E."/>
            <person name="Garcia-Lopez J.D."/>
            <person name="Teso-Perez C."/>
            <person name="Gimenez-Hernandez I."/>
            <person name="Peralta-Sanchez J.M."/>
            <person name="Valdivia E."/>
            <person name="Montalban-Lopez M."/>
            <person name="Martin-Platero A.M."/>
            <person name="Banos A."/>
            <person name="Martinez-Bueno M."/>
        </authorList>
    </citation>
    <scope>NUCLEOTIDE SEQUENCE</scope>
    <source>
        <strain evidence="1">CM22</strain>
    </source>
</reference>
<evidence type="ECO:0000313" key="1">
    <source>
        <dbReference type="EMBL" id="MDZ5758071.1"/>
    </source>
</evidence>
<organism evidence="1 2">
    <name type="scientific">Carnobacterium maltaromaticum</name>
    <name type="common">Carnobacterium piscicola</name>
    <dbReference type="NCBI Taxonomy" id="2751"/>
    <lineage>
        <taxon>Bacteria</taxon>
        <taxon>Bacillati</taxon>
        <taxon>Bacillota</taxon>
        <taxon>Bacilli</taxon>
        <taxon>Lactobacillales</taxon>
        <taxon>Carnobacteriaceae</taxon>
        <taxon>Carnobacterium</taxon>
    </lineage>
</organism>
<name>A0AAW9JZJ8_CARML</name>
<dbReference type="AlphaFoldDB" id="A0AAW9JZJ8"/>
<dbReference type="EMBL" id="JAVBVO010000003">
    <property type="protein sequence ID" value="MDZ5758071.1"/>
    <property type="molecule type" value="Genomic_DNA"/>
</dbReference>
<proteinExistence type="predicted"/>
<gene>
    <name evidence="1" type="ORF">RAK27_05310</name>
</gene>